<dbReference type="InterPro" id="IPR052073">
    <property type="entry name" value="Amide_Lactam_Regulators"/>
</dbReference>
<dbReference type="Proteomes" id="UP000235786">
    <property type="component" value="Unassembled WGS sequence"/>
</dbReference>
<dbReference type="OrthoDB" id="5121955at2759"/>
<evidence type="ECO:0000256" key="2">
    <source>
        <dbReference type="ARBA" id="ARBA00022833"/>
    </source>
</evidence>
<evidence type="ECO:0000256" key="7">
    <source>
        <dbReference type="SAM" id="MobiDB-lite"/>
    </source>
</evidence>
<dbReference type="Pfam" id="PF04082">
    <property type="entry name" value="Fungal_trans"/>
    <property type="match status" value="1"/>
</dbReference>
<dbReference type="Pfam" id="PF00172">
    <property type="entry name" value="Zn_clus"/>
    <property type="match status" value="1"/>
</dbReference>
<dbReference type="GO" id="GO:0008270">
    <property type="term" value="F:zinc ion binding"/>
    <property type="evidence" value="ECO:0007669"/>
    <property type="project" value="InterPro"/>
</dbReference>
<feature type="region of interest" description="Disordered" evidence="7">
    <location>
        <begin position="666"/>
        <end position="685"/>
    </location>
</feature>
<proteinExistence type="predicted"/>
<keyword evidence="2" id="KW-0862">Zinc</keyword>
<feature type="compositionally biased region" description="Low complexity" evidence="7">
    <location>
        <begin position="631"/>
        <end position="644"/>
    </location>
</feature>
<evidence type="ECO:0000256" key="4">
    <source>
        <dbReference type="ARBA" id="ARBA00023125"/>
    </source>
</evidence>
<feature type="compositionally biased region" description="Basic and acidic residues" evidence="7">
    <location>
        <begin position="1"/>
        <end position="17"/>
    </location>
</feature>
<keyword evidence="5" id="KW-0804">Transcription</keyword>
<dbReference type="CDD" id="cd12148">
    <property type="entry name" value="fungal_TF_MHR"/>
    <property type="match status" value="1"/>
</dbReference>
<dbReference type="PROSITE" id="PS00463">
    <property type="entry name" value="ZN2_CY6_FUNGAL_1"/>
    <property type="match status" value="1"/>
</dbReference>
<accession>A0A2J6R9F2</accession>
<feature type="region of interest" description="Disordered" evidence="7">
    <location>
        <begin position="1"/>
        <end position="29"/>
    </location>
</feature>
<evidence type="ECO:0000256" key="1">
    <source>
        <dbReference type="ARBA" id="ARBA00022723"/>
    </source>
</evidence>
<dbReference type="PANTHER" id="PTHR47171:SF3">
    <property type="entry name" value="FARA-RELATED"/>
    <property type="match status" value="1"/>
</dbReference>
<evidence type="ECO:0000256" key="6">
    <source>
        <dbReference type="ARBA" id="ARBA00023242"/>
    </source>
</evidence>
<dbReference type="STRING" id="1149755.A0A2J6R9F2"/>
<evidence type="ECO:0000256" key="3">
    <source>
        <dbReference type="ARBA" id="ARBA00023015"/>
    </source>
</evidence>
<keyword evidence="6" id="KW-0539">Nucleus</keyword>
<dbReference type="SMART" id="SM00066">
    <property type="entry name" value="GAL4"/>
    <property type="match status" value="1"/>
</dbReference>
<evidence type="ECO:0000313" key="10">
    <source>
        <dbReference type="Proteomes" id="UP000235786"/>
    </source>
</evidence>
<dbReference type="InterPro" id="IPR001138">
    <property type="entry name" value="Zn2Cys6_DnaBD"/>
</dbReference>
<reference evidence="9 10" key="1">
    <citation type="submission" date="2016-04" db="EMBL/GenBank/DDBJ databases">
        <title>A degradative enzymes factory behind the ericoid mycorrhizal symbiosis.</title>
        <authorList>
            <consortium name="DOE Joint Genome Institute"/>
            <person name="Martino E."/>
            <person name="Morin E."/>
            <person name="Grelet G."/>
            <person name="Kuo A."/>
            <person name="Kohler A."/>
            <person name="Daghino S."/>
            <person name="Barry K."/>
            <person name="Choi C."/>
            <person name="Cichocki N."/>
            <person name="Clum A."/>
            <person name="Copeland A."/>
            <person name="Hainaut M."/>
            <person name="Haridas S."/>
            <person name="Labutti K."/>
            <person name="Lindquist E."/>
            <person name="Lipzen A."/>
            <person name="Khouja H.-R."/>
            <person name="Murat C."/>
            <person name="Ohm R."/>
            <person name="Olson A."/>
            <person name="Spatafora J."/>
            <person name="Veneault-Fourrey C."/>
            <person name="Henrissat B."/>
            <person name="Grigoriev I."/>
            <person name="Martin F."/>
            <person name="Perotto S."/>
        </authorList>
    </citation>
    <scope>NUCLEOTIDE SEQUENCE [LARGE SCALE GENOMIC DNA]</scope>
    <source>
        <strain evidence="9 10">F</strain>
    </source>
</reference>
<dbReference type="PANTHER" id="PTHR47171">
    <property type="entry name" value="FARA-RELATED"/>
    <property type="match status" value="1"/>
</dbReference>
<keyword evidence="1" id="KW-0479">Metal-binding</keyword>
<sequence length="698" mass="78927">MDQDSFHDDGASKEKPPRNTFRRPRAGRACGSCHTKRVRCDAGIRGLPCTNCTAFSVECSIPPKKKEREGETAGSLKRTRHRKRNAPEFPASKGPSSSPEPEYAGNYAKLIQPEVAESAIQNPGRVFYLAEMSNMSVLVHEYSNPASKVHYQLPSDWEQRSLVSNGTDDIELEILRARGALSLPSKEVCDELVDAFFTWVAPIVPIINKASFMKQYRDPNNPPSILLMQAILLAGSRVYPSDIPLDSSKSSATIFYQRAKALYDADYEKDRVTTVQSLILLGWYWEDPATVTKNVFYWNGVAVSIAHGFGMHRSAADSDLSIQDKRLWKRIWWTLFTRDRSVAAALGRPCHIDMRDSDVEMITEEDFIEHNGEPNTTHIQFFLSYVKLSMVMDQIMDENYSTTAKRNAAVFTQCNQALTDWLHSCPREVKWTEGRYDFWSNYLHCIYQTASSLLYRAYLPTSVTRSRKTPRWSPAFQSAEVTAFLVEDLMAHDELQYTPPFMIYTILSALIVQIYQLRKTSPDPITASSLNERISTCMQALEAVSKTWLVATMVHELCENILGWCVPDAPAHEHLQPAGFGITVGDFGAQTPEEHTWLNEKRERMELPVRTKPLTKGLKDFLDAALQFTGSPASDSSNSDIASSERAAQRPRRQVLLDQGLQFLPEDEELEWDDDEQPRTPVSTGLNPALWSEFFGCT</sequence>
<dbReference type="GO" id="GO:0000981">
    <property type="term" value="F:DNA-binding transcription factor activity, RNA polymerase II-specific"/>
    <property type="evidence" value="ECO:0007669"/>
    <property type="project" value="InterPro"/>
</dbReference>
<name>A0A2J6R9F2_HYAVF</name>
<dbReference type="SMART" id="SM00906">
    <property type="entry name" value="Fungal_trans"/>
    <property type="match status" value="1"/>
</dbReference>
<evidence type="ECO:0000256" key="5">
    <source>
        <dbReference type="ARBA" id="ARBA00023163"/>
    </source>
</evidence>
<dbReference type="EMBL" id="KZ613952">
    <property type="protein sequence ID" value="PMD35142.1"/>
    <property type="molecule type" value="Genomic_DNA"/>
</dbReference>
<evidence type="ECO:0000313" key="9">
    <source>
        <dbReference type="EMBL" id="PMD35142.1"/>
    </source>
</evidence>
<feature type="region of interest" description="Disordered" evidence="7">
    <location>
        <begin position="631"/>
        <end position="651"/>
    </location>
</feature>
<organism evidence="9 10">
    <name type="scientific">Hyaloscypha variabilis (strain UAMH 11265 / GT02V1 / F)</name>
    <name type="common">Meliniomyces variabilis</name>
    <dbReference type="NCBI Taxonomy" id="1149755"/>
    <lineage>
        <taxon>Eukaryota</taxon>
        <taxon>Fungi</taxon>
        <taxon>Dikarya</taxon>
        <taxon>Ascomycota</taxon>
        <taxon>Pezizomycotina</taxon>
        <taxon>Leotiomycetes</taxon>
        <taxon>Helotiales</taxon>
        <taxon>Hyaloscyphaceae</taxon>
        <taxon>Hyaloscypha</taxon>
        <taxon>Hyaloscypha variabilis</taxon>
    </lineage>
</organism>
<dbReference type="CDD" id="cd00067">
    <property type="entry name" value="GAL4"/>
    <property type="match status" value="1"/>
</dbReference>
<keyword evidence="3" id="KW-0805">Transcription regulation</keyword>
<feature type="region of interest" description="Disordered" evidence="7">
    <location>
        <begin position="63"/>
        <end position="104"/>
    </location>
</feature>
<dbReference type="PROSITE" id="PS50048">
    <property type="entry name" value="ZN2_CY6_FUNGAL_2"/>
    <property type="match status" value="1"/>
</dbReference>
<dbReference type="InterPro" id="IPR036864">
    <property type="entry name" value="Zn2-C6_fun-type_DNA-bd_sf"/>
</dbReference>
<dbReference type="GO" id="GO:0006351">
    <property type="term" value="P:DNA-templated transcription"/>
    <property type="evidence" value="ECO:0007669"/>
    <property type="project" value="InterPro"/>
</dbReference>
<feature type="domain" description="Zn(2)-C6 fungal-type" evidence="8">
    <location>
        <begin position="29"/>
        <end position="61"/>
    </location>
</feature>
<dbReference type="InterPro" id="IPR007219">
    <property type="entry name" value="XnlR_reg_dom"/>
</dbReference>
<feature type="compositionally biased region" description="Acidic residues" evidence="7">
    <location>
        <begin position="666"/>
        <end position="676"/>
    </location>
</feature>
<dbReference type="Gene3D" id="4.10.240.10">
    <property type="entry name" value="Zn(2)-C6 fungal-type DNA-binding domain"/>
    <property type="match status" value="1"/>
</dbReference>
<protein>
    <recommendedName>
        <fullName evidence="8">Zn(2)-C6 fungal-type domain-containing protein</fullName>
    </recommendedName>
</protein>
<evidence type="ECO:0000259" key="8">
    <source>
        <dbReference type="PROSITE" id="PS50048"/>
    </source>
</evidence>
<dbReference type="GO" id="GO:0003677">
    <property type="term" value="F:DNA binding"/>
    <property type="evidence" value="ECO:0007669"/>
    <property type="project" value="UniProtKB-KW"/>
</dbReference>
<keyword evidence="4" id="KW-0238">DNA-binding</keyword>
<gene>
    <name evidence="9" type="ORF">L207DRAFT_587457</name>
</gene>
<dbReference type="SUPFAM" id="SSF57701">
    <property type="entry name" value="Zn2/Cys6 DNA-binding domain"/>
    <property type="match status" value="1"/>
</dbReference>
<dbReference type="AlphaFoldDB" id="A0A2J6R9F2"/>
<keyword evidence="10" id="KW-1185">Reference proteome</keyword>